<dbReference type="Pfam" id="PF00595">
    <property type="entry name" value="PDZ"/>
    <property type="match status" value="4"/>
</dbReference>
<dbReference type="AlphaFoldDB" id="V9KFL2"/>
<gene>
    <name evidence="6" type="primary">pdzk1</name>
</gene>
<dbReference type="OrthoDB" id="10009200at2759"/>
<reference evidence="7" key="1">
    <citation type="journal article" date="2006" name="Science">
        <title>Ancient noncoding elements conserved in the human genome.</title>
        <authorList>
            <person name="Venkatesh B."/>
            <person name="Kirkness E.F."/>
            <person name="Loh Y.H."/>
            <person name="Halpern A.L."/>
            <person name="Lee A.P."/>
            <person name="Johnson J."/>
            <person name="Dandona N."/>
            <person name="Viswanathan L.D."/>
            <person name="Tay A."/>
            <person name="Venter J.C."/>
            <person name="Strausberg R.L."/>
            <person name="Brenner S."/>
        </authorList>
    </citation>
    <scope>NUCLEOTIDE SEQUENCE [LARGE SCALE GENOMIC DNA]</scope>
</reference>
<evidence type="ECO:0000313" key="6">
    <source>
        <dbReference type="Ensembl" id="ENSCMIP00000033487.1"/>
    </source>
</evidence>
<dbReference type="GO" id="GO:0072659">
    <property type="term" value="P:protein localization to plasma membrane"/>
    <property type="evidence" value="ECO:0007669"/>
    <property type="project" value="TreeGrafter"/>
</dbReference>
<evidence type="ECO:0000313" key="5">
    <source>
        <dbReference type="EMBL" id="AFO96659.1"/>
    </source>
</evidence>
<dbReference type="CDD" id="cd06768">
    <property type="entry name" value="PDZ_NHERF-like"/>
    <property type="match status" value="4"/>
</dbReference>
<feature type="domain" description="PDZ" evidence="4">
    <location>
        <begin position="237"/>
        <end position="319"/>
    </location>
</feature>
<feature type="compositionally biased region" description="Polar residues" evidence="3">
    <location>
        <begin position="474"/>
        <end position="487"/>
    </location>
</feature>
<dbReference type="SUPFAM" id="SSF50156">
    <property type="entry name" value="PDZ domain-like"/>
    <property type="match status" value="4"/>
</dbReference>
<feature type="compositionally biased region" description="Acidic residues" evidence="3">
    <location>
        <begin position="530"/>
        <end position="540"/>
    </location>
</feature>
<reference evidence="6" key="4">
    <citation type="submission" date="2025-05" db="UniProtKB">
        <authorList>
            <consortium name="Ensembl"/>
        </authorList>
    </citation>
    <scope>IDENTIFICATION</scope>
</reference>
<dbReference type="SMART" id="SM00228">
    <property type="entry name" value="PDZ"/>
    <property type="match status" value="4"/>
</dbReference>
<dbReference type="Proteomes" id="UP000314986">
    <property type="component" value="Unassembled WGS sequence"/>
</dbReference>
<protein>
    <submittedName>
        <fullName evidence="5">Na(+)/H(+) exchange regulatory cofactor NHE-RF3</fullName>
    </submittedName>
    <submittedName>
        <fullName evidence="6">PDZ domain containing 1</fullName>
    </submittedName>
</protein>
<dbReference type="InterPro" id="IPR001478">
    <property type="entry name" value="PDZ"/>
</dbReference>
<feature type="domain" description="PDZ" evidence="4">
    <location>
        <begin position="129"/>
        <end position="209"/>
    </location>
</feature>
<dbReference type="PROSITE" id="PS50106">
    <property type="entry name" value="PDZ"/>
    <property type="match status" value="4"/>
</dbReference>
<dbReference type="GO" id="GO:0016324">
    <property type="term" value="C:apical plasma membrane"/>
    <property type="evidence" value="ECO:0007669"/>
    <property type="project" value="TreeGrafter"/>
</dbReference>
<evidence type="ECO:0000256" key="1">
    <source>
        <dbReference type="ARBA" id="ARBA00022737"/>
    </source>
</evidence>
<dbReference type="PANTHER" id="PTHR14191">
    <property type="entry name" value="PDZ DOMAIN CONTAINING PROTEIN"/>
    <property type="match status" value="1"/>
</dbReference>
<reference evidence="7" key="2">
    <citation type="journal article" date="2007" name="PLoS Biol.">
        <title>Survey sequencing and comparative analysis of the elephant shark (Callorhinchus milii) genome.</title>
        <authorList>
            <person name="Venkatesh B."/>
            <person name="Kirkness E.F."/>
            <person name="Loh Y.H."/>
            <person name="Halpern A.L."/>
            <person name="Lee A.P."/>
            <person name="Johnson J."/>
            <person name="Dandona N."/>
            <person name="Viswanathan L.D."/>
            <person name="Tay A."/>
            <person name="Venter J.C."/>
            <person name="Strausberg R.L."/>
            <person name="Brenner S."/>
        </authorList>
    </citation>
    <scope>NUCLEOTIDE SEQUENCE [LARGE SCALE GENOMIC DNA]</scope>
</reference>
<evidence type="ECO:0000256" key="3">
    <source>
        <dbReference type="SAM" id="MobiDB-lite"/>
    </source>
</evidence>
<dbReference type="GeneID" id="103177570"/>
<dbReference type="GeneTree" id="ENSGT00950000182849"/>
<evidence type="ECO:0000313" key="7">
    <source>
        <dbReference type="Proteomes" id="UP000314986"/>
    </source>
</evidence>
<keyword evidence="1" id="KW-0677">Repeat</keyword>
<dbReference type="PANTHER" id="PTHR14191:SF6">
    <property type="entry name" value="NA(+)_H(+) EXCHANGE REGULATORY COFACTOR NHE-RF3-RELATED"/>
    <property type="match status" value="1"/>
</dbReference>
<evidence type="ECO:0000259" key="4">
    <source>
        <dbReference type="PROSITE" id="PS50106"/>
    </source>
</evidence>
<feature type="domain" description="PDZ" evidence="4">
    <location>
        <begin position="9"/>
        <end position="90"/>
    </location>
</feature>
<keyword evidence="7" id="KW-1185">Reference proteome</keyword>
<dbReference type="EMBL" id="JW864142">
    <property type="protein sequence ID" value="AFO96659.1"/>
    <property type="molecule type" value="mRNA"/>
</dbReference>
<proteinExistence type="evidence at transcript level"/>
<evidence type="ECO:0000256" key="2">
    <source>
        <dbReference type="ARBA" id="ARBA00038110"/>
    </source>
</evidence>
<organism evidence="5">
    <name type="scientific">Callorhinchus milii</name>
    <name type="common">Ghost shark</name>
    <dbReference type="NCBI Taxonomy" id="7868"/>
    <lineage>
        <taxon>Eukaryota</taxon>
        <taxon>Metazoa</taxon>
        <taxon>Chordata</taxon>
        <taxon>Craniata</taxon>
        <taxon>Vertebrata</taxon>
        <taxon>Chondrichthyes</taxon>
        <taxon>Holocephali</taxon>
        <taxon>Chimaeriformes</taxon>
        <taxon>Callorhinchidae</taxon>
        <taxon>Callorhinchus</taxon>
    </lineage>
</organism>
<dbReference type="InterPro" id="IPR051067">
    <property type="entry name" value="NHER"/>
</dbReference>
<feature type="compositionally biased region" description="Basic and acidic residues" evidence="3">
    <location>
        <begin position="488"/>
        <end position="502"/>
    </location>
</feature>
<dbReference type="STRING" id="7868.ENSCMIP00000033487"/>
<comment type="similarity">
    <text evidence="2">Belongs to the NHER family.</text>
</comment>
<reference evidence="5 7" key="3">
    <citation type="journal article" date="2014" name="Nature">
        <title>Elephant shark genome provides unique insights into gnathostome evolution.</title>
        <authorList>
            <consortium name="International Elephant Shark Genome Sequencing Consortium"/>
            <person name="Venkatesh B."/>
            <person name="Lee A.P."/>
            <person name="Ravi V."/>
            <person name="Maurya A.K."/>
            <person name="Lian M.M."/>
            <person name="Swann J.B."/>
            <person name="Ohta Y."/>
            <person name="Flajnik M.F."/>
            <person name="Sutoh Y."/>
            <person name="Kasahara M."/>
            <person name="Hoon S."/>
            <person name="Gangu V."/>
            <person name="Roy S.W."/>
            <person name="Irimia M."/>
            <person name="Korzh V."/>
            <person name="Kondrychyn I."/>
            <person name="Lim Z.W."/>
            <person name="Tay B.H."/>
            <person name="Tohari S."/>
            <person name="Kong K.W."/>
            <person name="Ho S."/>
            <person name="Lorente-Galdos B."/>
            <person name="Quilez J."/>
            <person name="Marques-Bonet T."/>
            <person name="Raney B.J."/>
            <person name="Ingham P.W."/>
            <person name="Tay A."/>
            <person name="Hillier L.W."/>
            <person name="Minx P."/>
            <person name="Boehm T."/>
            <person name="Wilson R.K."/>
            <person name="Brenner S."/>
            <person name="Warren W.C."/>
        </authorList>
    </citation>
    <scope>NUCLEOTIDE SEQUENCE</scope>
    <source>
        <tissue evidence="5">Intestine</tissue>
    </source>
</reference>
<dbReference type="KEGG" id="cmk:103177570"/>
<feature type="domain" description="PDZ" evidence="4">
    <location>
        <begin position="366"/>
        <end position="446"/>
    </location>
</feature>
<dbReference type="InterPro" id="IPR036034">
    <property type="entry name" value="PDZ_sf"/>
</dbReference>
<dbReference type="OMA" id="ISPCLYY"/>
<sequence length="540" mass="60036">MATIIQPRICKLTKQEGQAFGFFLRVEKDTDGHLIRSIVKESPAEQAGMRDGDRVLRVNDTFVDKDDHHQVVEKIKTYGNQVTFVVLDDVSYVNAKKQGSDLIEISNLNSKFIQPVINGVNGKTAQPKLCYLVKESSGYGFSLKSTEGIPGLFITEVSSIGVAAEAGVQLNDRLIELNGENVENFTHEQVVSKIKGAEDYIVLLLVDEESDKYFKNKKITIVAPMASVKNLPYQPRVADITKGPDGYGFYLRDEQGHQGISHYIRDIDPDSPAEKSGLVDGDCLVAVNGDDADQLEHEALVEKIKKCGSRTTFLVADSQTHELYKKAGISPICYWNEVCKPHRHQELEIETPNQTTEAGEEQRFKLRHIFKGDEGYGFILDSTEGVQKKFIKQVVAGSPAEKAGLEENDVLIEVNGVNVEGDTYDELVRRINQSGDRLSMLVIGREEYNLHEMKKIPTNSFLSSAETPELASPAAQTEEQSDGQLDGQSDKQSDRQIDKQMEESNSEEPIADSPPEENKERAESISSSSPEEESDDDTQM</sequence>
<accession>V9KFL2</accession>
<dbReference type="Gene3D" id="2.30.42.10">
    <property type="match status" value="4"/>
</dbReference>
<dbReference type="GO" id="GO:0043495">
    <property type="term" value="F:protein-membrane adaptor activity"/>
    <property type="evidence" value="ECO:0007669"/>
    <property type="project" value="TreeGrafter"/>
</dbReference>
<dbReference type="Ensembl" id="ENSCMIT00000033993.1">
    <property type="protein sequence ID" value="ENSCMIP00000033487.1"/>
    <property type="gene ID" value="ENSCMIG00000014284.1"/>
</dbReference>
<name>V9KFL2_CALMI</name>
<dbReference type="CTD" id="5174"/>
<feature type="region of interest" description="Disordered" evidence="3">
    <location>
        <begin position="464"/>
        <end position="540"/>
    </location>
</feature>